<evidence type="ECO:0008006" key="4">
    <source>
        <dbReference type="Google" id="ProtNLM"/>
    </source>
</evidence>
<protein>
    <recommendedName>
        <fullName evidence="4">Phosphatase PAP2 family protein</fullName>
    </recommendedName>
</protein>
<feature type="transmembrane region" description="Helical" evidence="1">
    <location>
        <begin position="178"/>
        <end position="196"/>
    </location>
</feature>
<gene>
    <name evidence="2" type="ORF">E0L93_05010</name>
</gene>
<evidence type="ECO:0000256" key="1">
    <source>
        <dbReference type="SAM" id="Phobius"/>
    </source>
</evidence>
<dbReference type="AlphaFoldDB" id="A0A4R1BN12"/>
<organism evidence="2 3">
    <name type="scientific">Rubrobacter taiwanensis</name>
    <dbReference type="NCBI Taxonomy" id="185139"/>
    <lineage>
        <taxon>Bacteria</taxon>
        <taxon>Bacillati</taxon>
        <taxon>Actinomycetota</taxon>
        <taxon>Rubrobacteria</taxon>
        <taxon>Rubrobacterales</taxon>
        <taxon>Rubrobacteraceae</taxon>
        <taxon>Rubrobacter</taxon>
    </lineage>
</organism>
<name>A0A4R1BN12_9ACTN</name>
<keyword evidence="3" id="KW-1185">Reference proteome</keyword>
<reference evidence="2 3" key="1">
    <citation type="submission" date="2019-03" db="EMBL/GenBank/DDBJ databases">
        <title>Whole genome sequence of a novel Rubrobacter taiwanensis strain, isolated from Yellowstone National Park.</title>
        <authorList>
            <person name="Freed S."/>
            <person name="Ramaley R.F."/>
            <person name="Kyndt J.A."/>
        </authorList>
    </citation>
    <scope>NUCLEOTIDE SEQUENCE [LARGE SCALE GENOMIC DNA]</scope>
    <source>
        <strain evidence="2 3">Yellowstone</strain>
    </source>
</reference>
<dbReference type="EMBL" id="SKBU01000009">
    <property type="protein sequence ID" value="TCJ18864.1"/>
    <property type="molecule type" value="Genomic_DNA"/>
</dbReference>
<feature type="transmembrane region" description="Helical" evidence="1">
    <location>
        <begin position="85"/>
        <end position="104"/>
    </location>
</feature>
<keyword evidence="1" id="KW-1133">Transmembrane helix</keyword>
<evidence type="ECO:0000313" key="2">
    <source>
        <dbReference type="EMBL" id="TCJ18864.1"/>
    </source>
</evidence>
<feature type="transmembrane region" description="Helical" evidence="1">
    <location>
        <begin position="141"/>
        <end position="166"/>
    </location>
</feature>
<comment type="caution">
    <text evidence="2">The sequence shown here is derived from an EMBL/GenBank/DDBJ whole genome shotgun (WGS) entry which is preliminary data.</text>
</comment>
<feature type="transmembrane region" description="Helical" evidence="1">
    <location>
        <begin position="21"/>
        <end position="38"/>
    </location>
</feature>
<dbReference type="Proteomes" id="UP000295244">
    <property type="component" value="Unassembled WGS sequence"/>
</dbReference>
<proteinExistence type="predicted"/>
<feature type="transmembrane region" description="Helical" evidence="1">
    <location>
        <begin position="44"/>
        <end position="64"/>
    </location>
</feature>
<dbReference type="RefSeq" id="WP_132689358.1">
    <property type="nucleotide sequence ID" value="NZ_SKBU01000009.1"/>
</dbReference>
<sequence length="197" mass="21042">MYNLRVVDRIRTAELVSEATRLPFIVVPLFLLLGYSAAGGSGLLWGALCIFLTSGLSLLYLLHLTRSGKVRDPRRIGREERVRPLWIVAGLHASAWLVLTLLGAPAVLRAVLLSYVLATLAFALLTPVVKISLHAAGVSGATVCLLFVFGWWGALAAPLLPVVWWARSALGRHTPPELALGSAVGGGSALLAFFVLL</sequence>
<keyword evidence="1" id="KW-0472">Membrane</keyword>
<accession>A0A4R1BN12</accession>
<feature type="transmembrane region" description="Helical" evidence="1">
    <location>
        <begin position="110"/>
        <end position="129"/>
    </location>
</feature>
<keyword evidence="1" id="KW-0812">Transmembrane</keyword>
<evidence type="ECO:0000313" key="3">
    <source>
        <dbReference type="Proteomes" id="UP000295244"/>
    </source>
</evidence>
<dbReference type="OrthoDB" id="4935320at2"/>